<comment type="caution">
    <text evidence="1">The sequence shown here is derived from an EMBL/GenBank/DDBJ whole genome shotgun (WGS) entry which is preliminary data.</text>
</comment>
<protein>
    <submittedName>
        <fullName evidence="1">DUF2785 domain-containing protein</fullName>
    </submittedName>
</protein>
<organism evidence="1 2">
    <name type="scientific">Ornithinibacillus salinisoli</name>
    <dbReference type="NCBI Taxonomy" id="1848459"/>
    <lineage>
        <taxon>Bacteria</taxon>
        <taxon>Bacillati</taxon>
        <taxon>Bacillota</taxon>
        <taxon>Bacilli</taxon>
        <taxon>Bacillales</taxon>
        <taxon>Bacillaceae</taxon>
        <taxon>Ornithinibacillus</taxon>
    </lineage>
</organism>
<dbReference type="Proteomes" id="UP001597383">
    <property type="component" value="Unassembled WGS sequence"/>
</dbReference>
<dbReference type="EMBL" id="JBHUHQ010000006">
    <property type="protein sequence ID" value="MFD2043259.1"/>
    <property type="molecule type" value="Genomic_DNA"/>
</dbReference>
<proteinExistence type="predicted"/>
<dbReference type="InterPro" id="IPR021247">
    <property type="entry name" value="DUF2785"/>
</dbReference>
<sequence length="282" mass="33234">MEKSLLKQRLLELKYNNFQDLDVDELLPLMNAMLKYIGDTDPDLRDTLIYSSFSSLILEGRYSNENLRKLLVTSVSNDYLFYGIGRRQDDSVFKRSFSTLIIALILHVNIQKNFLSLVDMEEVADRLINYLEKEVDVRGLVDEKGWAHSIAHVADAMDELVNQKLLLESYRKKVMQTIINKMCYDDDYYLFEENERMVVPVISILRQGTNQFLLIEGIRQIAEDLREKYSSDEKSCLIYRYNFKQFLQSLYFHLEAIDLCEDIRREVKKALKVINQPYYAIT</sequence>
<reference evidence="2" key="1">
    <citation type="journal article" date="2019" name="Int. J. Syst. Evol. Microbiol.">
        <title>The Global Catalogue of Microorganisms (GCM) 10K type strain sequencing project: providing services to taxonomists for standard genome sequencing and annotation.</title>
        <authorList>
            <consortium name="The Broad Institute Genomics Platform"/>
            <consortium name="The Broad Institute Genome Sequencing Center for Infectious Disease"/>
            <person name="Wu L."/>
            <person name="Ma J."/>
        </authorList>
    </citation>
    <scope>NUCLEOTIDE SEQUENCE [LARGE SCALE GENOMIC DNA]</scope>
    <source>
        <strain evidence="2">R28</strain>
    </source>
</reference>
<evidence type="ECO:0000313" key="1">
    <source>
        <dbReference type="EMBL" id="MFD2043259.1"/>
    </source>
</evidence>
<dbReference type="RefSeq" id="WP_377554987.1">
    <property type="nucleotide sequence ID" value="NZ_JBHUHQ010000006.1"/>
</dbReference>
<name>A0ABW4VVR1_9BACI</name>
<evidence type="ECO:0000313" key="2">
    <source>
        <dbReference type="Proteomes" id="UP001597383"/>
    </source>
</evidence>
<dbReference type="Pfam" id="PF10978">
    <property type="entry name" value="DUF2785"/>
    <property type="match status" value="1"/>
</dbReference>
<keyword evidence="2" id="KW-1185">Reference proteome</keyword>
<accession>A0ABW4VVR1</accession>
<gene>
    <name evidence="1" type="ORF">ACFSJF_03045</name>
</gene>